<evidence type="ECO:0000259" key="8">
    <source>
        <dbReference type="Pfam" id="PF02771"/>
    </source>
</evidence>
<evidence type="ECO:0000256" key="4">
    <source>
        <dbReference type="ARBA" id="ARBA00022827"/>
    </source>
</evidence>
<dbReference type="SUPFAM" id="SSF56645">
    <property type="entry name" value="Acyl-CoA dehydrogenase NM domain-like"/>
    <property type="match status" value="1"/>
</dbReference>
<evidence type="ECO:0000259" key="7">
    <source>
        <dbReference type="Pfam" id="PF02770"/>
    </source>
</evidence>
<dbReference type="GO" id="GO:0070991">
    <property type="term" value="F:medium-chain fatty acyl-CoA dehydrogenase activity"/>
    <property type="evidence" value="ECO:0007669"/>
    <property type="project" value="UniProtKB-EC"/>
</dbReference>
<dbReference type="EC" id="1.3.8.7" evidence="9"/>
<protein>
    <submittedName>
        <fullName evidence="9">Acyl-CoA dehydrogenase</fullName>
        <ecNumber evidence="9">1.3.8.7</ecNumber>
    </submittedName>
</protein>
<dbReference type="Pfam" id="PF02770">
    <property type="entry name" value="Acyl-CoA_dh_M"/>
    <property type="match status" value="1"/>
</dbReference>
<dbReference type="InterPro" id="IPR036250">
    <property type="entry name" value="AcylCo_DH-like_C"/>
</dbReference>
<accession>A0ABS4VQL6</accession>
<dbReference type="InterPro" id="IPR046373">
    <property type="entry name" value="Acyl-CoA_Oxase/DH_mid-dom_sf"/>
</dbReference>
<name>A0ABS4VQL6_9PSEU</name>
<dbReference type="InterPro" id="IPR009100">
    <property type="entry name" value="AcylCoA_DH/oxidase_NM_dom_sf"/>
</dbReference>
<keyword evidence="3 5" id="KW-0285">Flavoprotein</keyword>
<dbReference type="CDD" id="cd00567">
    <property type="entry name" value="ACAD"/>
    <property type="match status" value="1"/>
</dbReference>
<comment type="similarity">
    <text evidence="2 5">Belongs to the acyl-CoA dehydrogenase family.</text>
</comment>
<keyword evidence="5 9" id="KW-0560">Oxidoreductase</keyword>
<comment type="caution">
    <text evidence="9">The sequence shown here is derived from an EMBL/GenBank/DDBJ whole genome shotgun (WGS) entry which is preliminary data.</text>
</comment>
<evidence type="ECO:0000313" key="10">
    <source>
        <dbReference type="Proteomes" id="UP001519295"/>
    </source>
</evidence>
<proteinExistence type="inferred from homology"/>
<keyword evidence="4 5" id="KW-0274">FAD</keyword>
<gene>
    <name evidence="9" type="ORF">JOF36_001906</name>
</gene>
<evidence type="ECO:0000259" key="6">
    <source>
        <dbReference type="Pfam" id="PF00441"/>
    </source>
</evidence>
<reference evidence="9 10" key="1">
    <citation type="submission" date="2021-03" db="EMBL/GenBank/DDBJ databases">
        <title>Sequencing the genomes of 1000 actinobacteria strains.</title>
        <authorList>
            <person name="Klenk H.-P."/>
        </authorList>
    </citation>
    <scope>NUCLEOTIDE SEQUENCE [LARGE SCALE GENOMIC DNA]</scope>
    <source>
        <strain evidence="9 10">DSM 45256</strain>
    </source>
</reference>
<dbReference type="InterPro" id="IPR006091">
    <property type="entry name" value="Acyl-CoA_Oxase/DH_mid-dom"/>
</dbReference>
<evidence type="ECO:0000256" key="2">
    <source>
        <dbReference type="ARBA" id="ARBA00009347"/>
    </source>
</evidence>
<dbReference type="Proteomes" id="UP001519295">
    <property type="component" value="Unassembled WGS sequence"/>
</dbReference>
<dbReference type="PANTHER" id="PTHR43884">
    <property type="entry name" value="ACYL-COA DEHYDROGENASE"/>
    <property type="match status" value="1"/>
</dbReference>
<dbReference type="InterPro" id="IPR013786">
    <property type="entry name" value="AcylCoA_DH/ox_N"/>
</dbReference>
<dbReference type="InterPro" id="IPR009075">
    <property type="entry name" value="AcylCo_DH/oxidase_C"/>
</dbReference>
<dbReference type="PIRSF" id="PIRSF016578">
    <property type="entry name" value="HsaA"/>
    <property type="match status" value="1"/>
</dbReference>
<dbReference type="SUPFAM" id="SSF47203">
    <property type="entry name" value="Acyl-CoA dehydrogenase C-terminal domain-like"/>
    <property type="match status" value="1"/>
</dbReference>
<comment type="cofactor">
    <cofactor evidence="1 5">
        <name>FAD</name>
        <dbReference type="ChEBI" id="CHEBI:57692"/>
    </cofactor>
</comment>
<evidence type="ECO:0000256" key="1">
    <source>
        <dbReference type="ARBA" id="ARBA00001974"/>
    </source>
</evidence>
<feature type="domain" description="Acyl-CoA dehydrogenase/oxidase N-terminal" evidence="8">
    <location>
        <begin position="13"/>
        <end position="122"/>
    </location>
</feature>
<dbReference type="RefSeq" id="WP_210026227.1">
    <property type="nucleotide sequence ID" value="NZ_JAGINU010000001.1"/>
</dbReference>
<dbReference type="Gene3D" id="2.40.110.10">
    <property type="entry name" value="Butyryl-CoA Dehydrogenase, subunit A, domain 2"/>
    <property type="match status" value="1"/>
</dbReference>
<dbReference type="Gene3D" id="1.10.540.10">
    <property type="entry name" value="Acyl-CoA dehydrogenase/oxidase, N-terminal domain"/>
    <property type="match status" value="1"/>
</dbReference>
<dbReference type="Gene3D" id="1.20.140.10">
    <property type="entry name" value="Butyryl-CoA Dehydrogenase, subunit A, domain 3"/>
    <property type="match status" value="1"/>
</dbReference>
<sequence>MDSSEKWFALGPAERAVQEEAASLTAAVADISAEADAMSEIHPGMREALRASGLAGLMVPAAYGGRAETVDPLTVCLVREVLMKGSSHLDSMFALQGIGSYAITVGGTDAQRAQWLPRVASLETLAGLALTEEHAGSDLKNVSTTVTEKNGELVVHGEKAFISNAGAADFFVTLVKEDLADGPGLSLVLVPADAPGVSTRPSPELIAPHVLGDVTFDGVVVPPEARLGAPGKAMSLVLSTLAVFRVSVAGAAVGLATGALEEAARHARTREQFGRPLLKHGPVAQLLADSWNDVEMARLLTYQAASFARQDARAALNRSSMAKVAATEAASRVVDRSVQVMGRWGLIANSPIERYYRQARPMRVYEGASEVLKLGIATTLCAELDQAPPAR</sequence>
<dbReference type="Pfam" id="PF02771">
    <property type="entry name" value="Acyl-CoA_dh_N"/>
    <property type="match status" value="1"/>
</dbReference>
<keyword evidence="10" id="KW-1185">Reference proteome</keyword>
<dbReference type="PANTHER" id="PTHR43884:SF22">
    <property type="entry name" value="BLR3437 PROTEIN"/>
    <property type="match status" value="1"/>
</dbReference>
<dbReference type="EMBL" id="JAGINU010000001">
    <property type="protein sequence ID" value="MBP2366210.1"/>
    <property type="molecule type" value="Genomic_DNA"/>
</dbReference>
<dbReference type="Pfam" id="PF00441">
    <property type="entry name" value="Acyl-CoA_dh_1"/>
    <property type="match status" value="1"/>
</dbReference>
<organism evidence="9 10">
    <name type="scientific">Pseudonocardia parietis</name>
    <dbReference type="NCBI Taxonomy" id="570936"/>
    <lineage>
        <taxon>Bacteria</taxon>
        <taxon>Bacillati</taxon>
        <taxon>Actinomycetota</taxon>
        <taxon>Actinomycetes</taxon>
        <taxon>Pseudonocardiales</taxon>
        <taxon>Pseudonocardiaceae</taxon>
        <taxon>Pseudonocardia</taxon>
    </lineage>
</organism>
<evidence type="ECO:0000313" key="9">
    <source>
        <dbReference type="EMBL" id="MBP2366210.1"/>
    </source>
</evidence>
<feature type="domain" description="Acyl-CoA oxidase/dehydrogenase middle" evidence="7">
    <location>
        <begin position="128"/>
        <end position="205"/>
    </location>
</feature>
<dbReference type="InterPro" id="IPR037069">
    <property type="entry name" value="AcylCoA_DH/ox_N_sf"/>
</dbReference>
<evidence type="ECO:0000256" key="5">
    <source>
        <dbReference type="RuleBase" id="RU362125"/>
    </source>
</evidence>
<evidence type="ECO:0000256" key="3">
    <source>
        <dbReference type="ARBA" id="ARBA00022630"/>
    </source>
</evidence>
<feature type="domain" description="Acyl-CoA dehydrogenase/oxidase C-terminal" evidence="6">
    <location>
        <begin position="235"/>
        <end position="378"/>
    </location>
</feature>